<dbReference type="Proteomes" id="UP000693970">
    <property type="component" value="Unassembled WGS sequence"/>
</dbReference>
<dbReference type="PANTHER" id="PTHR41394">
    <property type="entry name" value="MAGNESIUM TRANSPORTER MGTE"/>
    <property type="match status" value="1"/>
</dbReference>
<feature type="region of interest" description="Disordered" evidence="2">
    <location>
        <begin position="1"/>
        <end position="20"/>
    </location>
</feature>
<name>A0A9K3L8W6_9STRA</name>
<feature type="transmembrane region" description="Helical" evidence="3">
    <location>
        <begin position="317"/>
        <end position="335"/>
    </location>
</feature>
<evidence type="ECO:0000256" key="3">
    <source>
        <dbReference type="SAM" id="Phobius"/>
    </source>
</evidence>
<feature type="region of interest" description="Disordered" evidence="2">
    <location>
        <begin position="160"/>
        <end position="191"/>
    </location>
</feature>
<proteinExistence type="predicted"/>
<keyword evidence="1" id="KW-0175">Coiled coil</keyword>
<organism evidence="5 6">
    <name type="scientific">Nitzschia inconspicua</name>
    <dbReference type="NCBI Taxonomy" id="303405"/>
    <lineage>
        <taxon>Eukaryota</taxon>
        <taxon>Sar</taxon>
        <taxon>Stramenopiles</taxon>
        <taxon>Ochrophyta</taxon>
        <taxon>Bacillariophyta</taxon>
        <taxon>Bacillariophyceae</taxon>
        <taxon>Bacillariophycidae</taxon>
        <taxon>Bacillariales</taxon>
        <taxon>Bacillariaceae</taxon>
        <taxon>Nitzschia</taxon>
    </lineage>
</organism>
<feature type="compositionally biased region" description="Low complexity" evidence="2">
    <location>
        <begin position="32"/>
        <end position="42"/>
    </location>
</feature>
<evidence type="ECO:0000256" key="1">
    <source>
        <dbReference type="SAM" id="Coils"/>
    </source>
</evidence>
<evidence type="ECO:0000313" key="5">
    <source>
        <dbReference type="EMBL" id="KAG7357399.1"/>
    </source>
</evidence>
<keyword evidence="3" id="KW-0472">Membrane</keyword>
<gene>
    <name evidence="5" type="ORF">IV203_002087</name>
</gene>
<comment type="caution">
    <text evidence="5">The sequence shown here is derived from an EMBL/GenBank/DDBJ whole genome shotgun (WGS) entry which is preliminary data.</text>
</comment>
<feature type="transmembrane region" description="Helical" evidence="3">
    <location>
        <begin position="391"/>
        <end position="414"/>
    </location>
</feature>
<dbReference type="GO" id="GO:0008324">
    <property type="term" value="F:monoatomic cation transmembrane transporter activity"/>
    <property type="evidence" value="ECO:0007669"/>
    <property type="project" value="InterPro"/>
</dbReference>
<keyword evidence="3" id="KW-1133">Transmembrane helix</keyword>
<keyword evidence="6" id="KW-1185">Reference proteome</keyword>
<feature type="region of interest" description="Disordered" evidence="2">
    <location>
        <begin position="277"/>
        <end position="304"/>
    </location>
</feature>
<evidence type="ECO:0000256" key="2">
    <source>
        <dbReference type="SAM" id="MobiDB-lite"/>
    </source>
</evidence>
<dbReference type="EMBL" id="JAGRRH010000015">
    <property type="protein sequence ID" value="KAG7357399.1"/>
    <property type="molecule type" value="Genomic_DNA"/>
</dbReference>
<feature type="domain" description="SLC41A/MgtE integral membrane" evidence="4">
    <location>
        <begin position="352"/>
        <end position="471"/>
    </location>
</feature>
<evidence type="ECO:0000313" key="6">
    <source>
        <dbReference type="Proteomes" id="UP000693970"/>
    </source>
</evidence>
<reference evidence="5" key="2">
    <citation type="submission" date="2021-04" db="EMBL/GenBank/DDBJ databases">
        <authorList>
            <person name="Podell S."/>
        </authorList>
    </citation>
    <scope>NUCLEOTIDE SEQUENCE</scope>
    <source>
        <strain evidence="5">Hildebrandi</strain>
    </source>
</reference>
<feature type="coiled-coil region" evidence="1">
    <location>
        <begin position="80"/>
        <end position="114"/>
    </location>
</feature>
<feature type="region of interest" description="Disordered" evidence="2">
    <location>
        <begin position="115"/>
        <end position="143"/>
    </location>
</feature>
<protein>
    <submittedName>
        <fullName evidence="5">Magnesium transporter</fullName>
    </submittedName>
</protein>
<accession>A0A9K3L8W6</accession>
<feature type="region of interest" description="Disordered" evidence="2">
    <location>
        <begin position="29"/>
        <end position="66"/>
    </location>
</feature>
<dbReference type="InterPro" id="IPR006667">
    <property type="entry name" value="SLC41_membr_dom"/>
</dbReference>
<dbReference type="PANTHER" id="PTHR41394:SF5">
    <property type="entry name" value="SLC41A_MGTE INTEGRAL MEMBRANE DOMAIN-CONTAINING PROTEIN"/>
    <property type="match status" value="1"/>
</dbReference>
<dbReference type="AlphaFoldDB" id="A0A9K3L8W6"/>
<dbReference type="OrthoDB" id="48232at2759"/>
<dbReference type="Pfam" id="PF01769">
    <property type="entry name" value="MgtE"/>
    <property type="match status" value="1"/>
</dbReference>
<sequence length="497" mass="53925">MTQTLVGRKAKTVMPPSPLPSFANIRIDEGNFNDNNNPNIIRPLDDNDDDNDDSQRIGRSRSRSMDDTFCGNYDKDLLWTTELEQENERLRTELLSMRNRLSRLKSKLTEQQQQFHQNQYRTPTASQYTTTTTTPLSSLHENFTTGTGGGIVLELPSTFRNKSERNGSTKYSSHIPNGATKDHQSVSTTDDRSTLEAIIDLEAHQSGAGLHHRGPHGSGGDPAAAAAAAVANHRKVQITPHSAQPPKPSPKTDDSLSSSNSYDELERLVEAHAAMASNNRNNSSEPDGIVVVRNPPRTAGTGVPQEMTLGRKIADRAGWLVGLLVFQSLSSFILARNEDLLRHHAVIVQFLTMLVGAGGNAGNQASVGVVRGLAVGTIDRYNVRQFLRRELVVGLALSIILGIAGFVRASVFAIPLLETMAITSSLFMIVIISVVAGALLPLGMQMVGIDPAHSSTTIQVIMDITGVVITVHVSSLVLDSDFGQWLENALLMDVEGR</sequence>
<feature type="compositionally biased region" description="Polar residues" evidence="2">
    <location>
        <begin position="115"/>
        <end position="128"/>
    </location>
</feature>
<evidence type="ECO:0000259" key="4">
    <source>
        <dbReference type="Pfam" id="PF01769"/>
    </source>
</evidence>
<feature type="transmembrane region" description="Helical" evidence="3">
    <location>
        <begin position="420"/>
        <end position="440"/>
    </location>
</feature>
<feature type="compositionally biased region" description="Basic and acidic residues" evidence="2">
    <location>
        <begin position="180"/>
        <end position="191"/>
    </location>
</feature>
<feature type="region of interest" description="Disordered" evidence="2">
    <location>
        <begin position="207"/>
        <end position="261"/>
    </location>
</feature>
<keyword evidence="3" id="KW-0812">Transmembrane</keyword>
<reference evidence="5" key="1">
    <citation type="journal article" date="2021" name="Sci. Rep.">
        <title>Diploid genomic architecture of Nitzschia inconspicua, an elite biomass production diatom.</title>
        <authorList>
            <person name="Oliver A."/>
            <person name="Podell S."/>
            <person name="Pinowska A."/>
            <person name="Traller J.C."/>
            <person name="Smith S.R."/>
            <person name="McClure R."/>
            <person name="Beliaev A."/>
            <person name="Bohutskyi P."/>
            <person name="Hill E.A."/>
            <person name="Rabines A."/>
            <person name="Zheng H."/>
            <person name="Allen L.Z."/>
            <person name="Kuo A."/>
            <person name="Grigoriev I.V."/>
            <person name="Allen A.E."/>
            <person name="Hazlebeck D."/>
            <person name="Allen E.E."/>
        </authorList>
    </citation>
    <scope>NUCLEOTIDE SEQUENCE</scope>
    <source>
        <strain evidence="5">Hildebrandi</strain>
    </source>
</reference>